<dbReference type="Pfam" id="PF13369">
    <property type="entry name" value="Transglut_core2"/>
    <property type="match status" value="1"/>
</dbReference>
<evidence type="ECO:0000259" key="1">
    <source>
        <dbReference type="PROSITE" id="PS50181"/>
    </source>
</evidence>
<evidence type="ECO:0000313" key="3">
    <source>
        <dbReference type="Proteomes" id="UP000325780"/>
    </source>
</evidence>
<dbReference type="InterPro" id="IPR001810">
    <property type="entry name" value="F-box_dom"/>
</dbReference>
<proteinExistence type="predicted"/>
<dbReference type="SMART" id="SM00992">
    <property type="entry name" value="YccV-like"/>
    <property type="match status" value="1"/>
</dbReference>
<dbReference type="PROSITE" id="PS50181">
    <property type="entry name" value="FBOX"/>
    <property type="match status" value="1"/>
</dbReference>
<dbReference type="PANTHER" id="PTHR31350:SF27">
    <property type="entry name" value="HEMIMETHYLATED DNA-BINDING DOMAIN-CONTAINING PROTEIN"/>
    <property type="match status" value="1"/>
</dbReference>
<keyword evidence="3" id="KW-1185">Reference proteome</keyword>
<dbReference type="Proteomes" id="UP000325780">
    <property type="component" value="Unassembled WGS sequence"/>
</dbReference>
<evidence type="ECO:0000313" key="2">
    <source>
        <dbReference type="EMBL" id="KAE8148832.1"/>
    </source>
</evidence>
<accession>A0A5N6TR50</accession>
<dbReference type="SUPFAM" id="SSF81383">
    <property type="entry name" value="F-box domain"/>
    <property type="match status" value="1"/>
</dbReference>
<dbReference type="Gene3D" id="1.20.1280.50">
    <property type="match status" value="1"/>
</dbReference>
<dbReference type="GO" id="GO:0003677">
    <property type="term" value="F:DNA binding"/>
    <property type="evidence" value="ECO:0007669"/>
    <property type="project" value="UniProtKB-KW"/>
</dbReference>
<dbReference type="InterPro" id="IPR032698">
    <property type="entry name" value="SirB1_N"/>
</dbReference>
<name>A0A5N6TR50_ASPAV</name>
<feature type="domain" description="F-box" evidence="1">
    <location>
        <begin position="2"/>
        <end position="48"/>
    </location>
</feature>
<dbReference type="InterPro" id="IPR011722">
    <property type="entry name" value="Hemimethylated_DNA-bd_dom"/>
</dbReference>
<dbReference type="InterPro" id="IPR036623">
    <property type="entry name" value="Hemimethylated_DNA-bd_sf"/>
</dbReference>
<dbReference type="AlphaFoldDB" id="A0A5N6TR50"/>
<dbReference type="PANTHER" id="PTHR31350">
    <property type="entry name" value="SI:DKEY-261L7.2"/>
    <property type="match status" value="1"/>
</dbReference>
<dbReference type="Pfam" id="PF12937">
    <property type="entry name" value="F-box-like"/>
    <property type="match status" value="1"/>
</dbReference>
<protein>
    <submittedName>
        <fullName evidence="2">Hemimethylated DNA-binding protein YccV like-domain-containing protein</fullName>
    </submittedName>
</protein>
<gene>
    <name evidence="2" type="ORF">BDV25DRAFT_157541</name>
</gene>
<dbReference type="EMBL" id="ML742145">
    <property type="protein sequence ID" value="KAE8148832.1"/>
    <property type="molecule type" value="Genomic_DNA"/>
</dbReference>
<dbReference type="Pfam" id="PF08755">
    <property type="entry name" value="YccV-like"/>
    <property type="match status" value="1"/>
</dbReference>
<dbReference type="OrthoDB" id="28868at2759"/>
<reference evidence="2 3" key="1">
    <citation type="submission" date="2019-04" db="EMBL/GenBank/DDBJ databases">
        <title>Friends and foes A comparative genomics study of 23 Aspergillus species from section Flavi.</title>
        <authorList>
            <consortium name="DOE Joint Genome Institute"/>
            <person name="Kjaerbolling I."/>
            <person name="Vesth T."/>
            <person name="Frisvad J.C."/>
            <person name="Nybo J.L."/>
            <person name="Theobald S."/>
            <person name="Kildgaard S."/>
            <person name="Isbrandt T."/>
            <person name="Kuo A."/>
            <person name="Sato A."/>
            <person name="Lyhne E.K."/>
            <person name="Kogle M.E."/>
            <person name="Wiebenga A."/>
            <person name="Kun R.S."/>
            <person name="Lubbers R.J."/>
            <person name="Makela M.R."/>
            <person name="Barry K."/>
            <person name="Chovatia M."/>
            <person name="Clum A."/>
            <person name="Daum C."/>
            <person name="Haridas S."/>
            <person name="He G."/>
            <person name="LaButti K."/>
            <person name="Lipzen A."/>
            <person name="Mondo S."/>
            <person name="Riley R."/>
            <person name="Salamov A."/>
            <person name="Simmons B.A."/>
            <person name="Magnuson J.K."/>
            <person name="Henrissat B."/>
            <person name="Mortensen U.H."/>
            <person name="Larsen T.O."/>
            <person name="Devries R.P."/>
            <person name="Grigoriev I.V."/>
            <person name="Machida M."/>
            <person name="Baker S.E."/>
            <person name="Andersen M.R."/>
        </authorList>
    </citation>
    <scope>NUCLEOTIDE SEQUENCE [LARGE SCALE GENOMIC DNA]</scope>
    <source>
        <strain evidence="2 3">IBT 18842</strain>
    </source>
</reference>
<dbReference type="InterPro" id="IPR036047">
    <property type="entry name" value="F-box-like_dom_sf"/>
</dbReference>
<keyword evidence="2" id="KW-0238">DNA-binding</keyword>
<dbReference type="NCBIfam" id="TIGR02097">
    <property type="entry name" value="yccV"/>
    <property type="match status" value="1"/>
</dbReference>
<dbReference type="SUPFAM" id="SSF141255">
    <property type="entry name" value="YccV-like"/>
    <property type="match status" value="1"/>
</dbReference>
<sequence>MVLSLNGLPEEILHTILCYCHPCSAAALERTARQFRHVTNQPVLWRFYCRYHFTYWDARHDMPQKLVNPISDVDWKGLYVSRYLIDRGISHLLDSILRGQTGRIDKFRAVISYGYDAKDTIIRNLSPDPATDDHLARRYYAKALLTCLHRSIAVPEWARLRNGEAVALERALGAFDLFIPESGYGSLNEITDKLDEVTEQLFSCSPEIHECTPRDKAKTIAEYLRSNNLTGIETDRQYHCLEHNFLGIALKDPQHNSLPLVSAAIYCYVARKLGLNAWPCGFPFHVHVIVKPQSGFDIDGNVLGFGMQGNPIYMDPFRSDEETPIMNLQNQLNYLGASTTEQLTFLGESQTSETVLRCSKNILNSVQRMPQFSDGQLTPVDVVSAKYAALWSAMLLSDISRPAEFRHRLPWLMELFATEFPSDIYLIEEYMVPLFRGMLEYEHILESLHVMRAVDEIPKQMKRRSSDPYSVRYRIGQVFRHRRYDYVAIISGWDTECDAGEQWMRRMGIDRLQGGRHQSFYHVLVEDGTVRYVAEENVELIAPHVSELPQTLIAIAGKHFKRWDGVNRSFVSNIRDEYPDD</sequence>
<dbReference type="Gene3D" id="2.30.30.390">
    <property type="entry name" value="Hemimethylated DNA-binding domain"/>
    <property type="match status" value="1"/>
</dbReference>
<organism evidence="2 3">
    <name type="scientific">Aspergillus avenaceus</name>
    <dbReference type="NCBI Taxonomy" id="36643"/>
    <lineage>
        <taxon>Eukaryota</taxon>
        <taxon>Fungi</taxon>
        <taxon>Dikarya</taxon>
        <taxon>Ascomycota</taxon>
        <taxon>Pezizomycotina</taxon>
        <taxon>Eurotiomycetes</taxon>
        <taxon>Eurotiomycetidae</taxon>
        <taxon>Eurotiales</taxon>
        <taxon>Aspergillaceae</taxon>
        <taxon>Aspergillus</taxon>
        <taxon>Aspergillus subgen. Circumdati</taxon>
    </lineage>
</organism>